<accession>A0ABS3NMT6</accession>
<dbReference type="InterPro" id="IPR050884">
    <property type="entry name" value="CNP_phosphodiesterase-III"/>
</dbReference>
<keyword evidence="7" id="KW-1185">Reference proteome</keyword>
<dbReference type="RefSeq" id="WP_207990703.1">
    <property type="nucleotide sequence ID" value="NZ_JAGBKM010000007.1"/>
</dbReference>
<dbReference type="InterPro" id="IPR004843">
    <property type="entry name" value="Calcineurin-like_PHP"/>
</dbReference>
<dbReference type="Proteomes" id="UP000664554">
    <property type="component" value="Unassembled WGS sequence"/>
</dbReference>
<feature type="domain" description="Calcineurin-like phosphoesterase" evidence="5">
    <location>
        <begin position="17"/>
        <end position="220"/>
    </location>
</feature>
<comment type="similarity">
    <text evidence="4">Belongs to the cyclic nucleotide phosphodiesterase class-III family.</text>
</comment>
<dbReference type="InterPro" id="IPR029052">
    <property type="entry name" value="Metallo-depent_PP-like"/>
</dbReference>
<dbReference type="EMBL" id="JAGBKM010000007">
    <property type="protein sequence ID" value="MBO1530658.1"/>
    <property type="molecule type" value="Genomic_DNA"/>
</dbReference>
<evidence type="ECO:0000256" key="4">
    <source>
        <dbReference type="ARBA" id="ARBA00025742"/>
    </source>
</evidence>
<gene>
    <name evidence="6" type="ORF">J3492_05465</name>
</gene>
<evidence type="ECO:0000256" key="1">
    <source>
        <dbReference type="ARBA" id="ARBA00022723"/>
    </source>
</evidence>
<reference evidence="6 7" key="1">
    <citation type="submission" date="2021-03" db="EMBL/GenBank/DDBJ databases">
        <authorList>
            <person name="Shang D.-D."/>
            <person name="Du Z.-J."/>
            <person name="Chen G.-J."/>
        </authorList>
    </citation>
    <scope>NUCLEOTIDE SEQUENCE [LARGE SCALE GENOMIC DNA]</scope>
    <source>
        <strain evidence="6 7">F1192</strain>
    </source>
</reference>
<dbReference type="Pfam" id="PF00149">
    <property type="entry name" value="Metallophos"/>
    <property type="match status" value="1"/>
</dbReference>
<dbReference type="SUPFAM" id="SSF56300">
    <property type="entry name" value="Metallo-dependent phosphatases"/>
    <property type="match status" value="1"/>
</dbReference>
<dbReference type="PANTHER" id="PTHR42988">
    <property type="entry name" value="PHOSPHOHYDROLASE"/>
    <property type="match status" value="1"/>
</dbReference>
<protein>
    <submittedName>
        <fullName evidence="6">Metallophosphoesterase</fullName>
    </submittedName>
</protein>
<dbReference type="PANTHER" id="PTHR42988:SF2">
    <property type="entry name" value="CYCLIC NUCLEOTIDE PHOSPHODIESTERASE CBUA0032-RELATED"/>
    <property type="match status" value="1"/>
</dbReference>
<keyword evidence="1" id="KW-0479">Metal-binding</keyword>
<dbReference type="Gene3D" id="3.60.21.10">
    <property type="match status" value="1"/>
</dbReference>
<evidence type="ECO:0000256" key="2">
    <source>
        <dbReference type="ARBA" id="ARBA00022801"/>
    </source>
</evidence>
<evidence type="ECO:0000259" key="5">
    <source>
        <dbReference type="Pfam" id="PF00149"/>
    </source>
</evidence>
<organism evidence="6 7">
    <name type="scientific">Psychrobacter coccoides</name>
    <dbReference type="NCBI Taxonomy" id="2818440"/>
    <lineage>
        <taxon>Bacteria</taxon>
        <taxon>Pseudomonadati</taxon>
        <taxon>Pseudomonadota</taxon>
        <taxon>Gammaproteobacteria</taxon>
        <taxon>Moraxellales</taxon>
        <taxon>Moraxellaceae</taxon>
        <taxon>Psychrobacter</taxon>
    </lineage>
</organism>
<evidence type="ECO:0000313" key="7">
    <source>
        <dbReference type="Proteomes" id="UP000664554"/>
    </source>
</evidence>
<name>A0ABS3NMT6_9GAMM</name>
<keyword evidence="2" id="KW-0378">Hydrolase</keyword>
<evidence type="ECO:0000313" key="6">
    <source>
        <dbReference type="EMBL" id="MBO1530658.1"/>
    </source>
</evidence>
<proteinExistence type="inferred from homology"/>
<evidence type="ECO:0000256" key="3">
    <source>
        <dbReference type="ARBA" id="ARBA00023004"/>
    </source>
</evidence>
<keyword evidence="3" id="KW-0408">Iron</keyword>
<comment type="caution">
    <text evidence="6">The sequence shown here is derived from an EMBL/GenBank/DDBJ whole genome shotgun (WGS) entry which is preliminary data.</text>
</comment>
<sequence>MPQYPVSSLRSIDDSINVLQITDMHLASIDDADEQAPTLKRRCQQSFEAVLKQALSDDIRCDLILVTGDLVNEVKTTIYDYIFEVLTATNIPFACIAGNHDVTDEINSDLPFHQRRFVAKAADKRLLSRHVIDTKYWQLLLLDSSVPGKVAGEITDADIDWLCTQLQVCSKPTLLALHHHVLPMQSEWIDAHIAKNTDEFWQRISAYGHLKVIVSGHTHQEQTRHHAGIVVLTTPSTCYQFKPFEDEFAFDKQAQPGYRWLQLANNGQVASWVNRLDT</sequence>